<dbReference type="Pfam" id="PF01850">
    <property type="entry name" value="PIN"/>
    <property type="match status" value="1"/>
</dbReference>
<dbReference type="Gene3D" id="3.40.50.1010">
    <property type="entry name" value="5'-nuclease"/>
    <property type="match status" value="1"/>
</dbReference>
<dbReference type="EMBL" id="CP046172">
    <property type="protein sequence ID" value="QIS13442.1"/>
    <property type="molecule type" value="Genomic_DNA"/>
</dbReference>
<evidence type="ECO:0000256" key="2">
    <source>
        <dbReference type="ARBA" id="ARBA00022649"/>
    </source>
</evidence>
<reference evidence="9 10" key="1">
    <citation type="journal article" date="2019" name="ACS Chem. Biol.">
        <title>Identification and Mobilization of a Cryptic Antibiotic Biosynthesis Gene Locus from a Human-Pathogenic Nocardia Isolate.</title>
        <authorList>
            <person name="Herisse M."/>
            <person name="Ishida K."/>
            <person name="Porter J.L."/>
            <person name="Howden B."/>
            <person name="Hertweck C."/>
            <person name="Stinear T.P."/>
            <person name="Pidot S.J."/>
        </authorList>
    </citation>
    <scope>NUCLEOTIDE SEQUENCE [LARGE SCALE GENOMIC DNA]</scope>
    <source>
        <strain evidence="9 10">AUSMDU00012717</strain>
    </source>
</reference>
<evidence type="ECO:0000259" key="8">
    <source>
        <dbReference type="Pfam" id="PF01850"/>
    </source>
</evidence>
<dbReference type="InterPro" id="IPR029060">
    <property type="entry name" value="PIN-like_dom_sf"/>
</dbReference>
<dbReference type="InterPro" id="IPR002716">
    <property type="entry name" value="PIN_dom"/>
</dbReference>
<sequence length="137" mass="15264">MRGYLIDNSVWSRVDRSAAVATRVEQLLRTFAVYTTTPLILERCYSGKDAATFRALREEMDLLPRLDPDAEVSEIALSLQADLWAHKPRSAGAFDILIAAVAIRHGLTIVHYDADYEHLAEVSALGHEWVVARGSID</sequence>
<comment type="cofactor">
    <cofactor evidence="1">
        <name>Mg(2+)</name>
        <dbReference type="ChEBI" id="CHEBI:18420"/>
    </cofactor>
</comment>
<dbReference type="GO" id="GO:0016787">
    <property type="term" value="F:hydrolase activity"/>
    <property type="evidence" value="ECO:0007669"/>
    <property type="project" value="UniProtKB-KW"/>
</dbReference>
<evidence type="ECO:0000256" key="5">
    <source>
        <dbReference type="ARBA" id="ARBA00022801"/>
    </source>
</evidence>
<gene>
    <name evidence="9" type="ORF">F5544_27945</name>
</gene>
<evidence type="ECO:0000256" key="7">
    <source>
        <dbReference type="ARBA" id="ARBA00038093"/>
    </source>
</evidence>
<feature type="domain" description="PIN" evidence="8">
    <location>
        <begin position="4"/>
        <end position="121"/>
    </location>
</feature>
<dbReference type="SUPFAM" id="SSF88723">
    <property type="entry name" value="PIN domain-like"/>
    <property type="match status" value="1"/>
</dbReference>
<keyword evidence="6" id="KW-0460">Magnesium</keyword>
<dbReference type="PANTHER" id="PTHR33653">
    <property type="entry name" value="RIBONUCLEASE VAPC2"/>
    <property type="match status" value="1"/>
</dbReference>
<evidence type="ECO:0000256" key="3">
    <source>
        <dbReference type="ARBA" id="ARBA00022722"/>
    </source>
</evidence>
<dbReference type="GO" id="GO:0046872">
    <property type="term" value="F:metal ion binding"/>
    <property type="evidence" value="ECO:0007669"/>
    <property type="project" value="UniProtKB-KW"/>
</dbReference>
<evidence type="ECO:0000256" key="1">
    <source>
        <dbReference type="ARBA" id="ARBA00001946"/>
    </source>
</evidence>
<dbReference type="GO" id="GO:0004518">
    <property type="term" value="F:nuclease activity"/>
    <property type="evidence" value="ECO:0007669"/>
    <property type="project" value="UniProtKB-KW"/>
</dbReference>
<dbReference type="KEGG" id="nah:F5544_27945"/>
<keyword evidence="3" id="KW-0540">Nuclease</keyword>
<evidence type="ECO:0000256" key="4">
    <source>
        <dbReference type="ARBA" id="ARBA00022723"/>
    </source>
</evidence>
<organism evidence="9 10">
    <name type="scientific">Nocardia arthritidis</name>
    <dbReference type="NCBI Taxonomy" id="228602"/>
    <lineage>
        <taxon>Bacteria</taxon>
        <taxon>Bacillati</taxon>
        <taxon>Actinomycetota</taxon>
        <taxon>Actinomycetes</taxon>
        <taxon>Mycobacteriales</taxon>
        <taxon>Nocardiaceae</taxon>
        <taxon>Nocardia</taxon>
    </lineage>
</organism>
<keyword evidence="10" id="KW-1185">Reference proteome</keyword>
<keyword evidence="4" id="KW-0479">Metal-binding</keyword>
<name>A0A6G9YJR0_9NOCA</name>
<evidence type="ECO:0000313" key="10">
    <source>
        <dbReference type="Proteomes" id="UP000503540"/>
    </source>
</evidence>
<keyword evidence="5" id="KW-0378">Hydrolase</keyword>
<accession>A0A6G9YJR0</accession>
<dbReference type="Proteomes" id="UP000503540">
    <property type="component" value="Chromosome"/>
</dbReference>
<protein>
    <submittedName>
        <fullName evidence="9">PIN domain-containing protein</fullName>
    </submittedName>
</protein>
<dbReference type="AlphaFoldDB" id="A0A6G9YJR0"/>
<evidence type="ECO:0000256" key="6">
    <source>
        <dbReference type="ARBA" id="ARBA00022842"/>
    </source>
</evidence>
<keyword evidence="2" id="KW-1277">Toxin-antitoxin system</keyword>
<dbReference type="InterPro" id="IPR050556">
    <property type="entry name" value="Type_II_TA_system_RNase"/>
</dbReference>
<dbReference type="RefSeq" id="WP_167475980.1">
    <property type="nucleotide sequence ID" value="NZ_CP046172.1"/>
</dbReference>
<comment type="similarity">
    <text evidence="7">Belongs to the PINc/VapC protein family.</text>
</comment>
<dbReference type="PANTHER" id="PTHR33653:SF1">
    <property type="entry name" value="RIBONUCLEASE VAPC2"/>
    <property type="match status" value="1"/>
</dbReference>
<proteinExistence type="inferred from homology"/>
<evidence type="ECO:0000313" key="9">
    <source>
        <dbReference type="EMBL" id="QIS13442.1"/>
    </source>
</evidence>